<sequence length="152" mass="16110">MEVVLEMTLPRNAESAPLVRHTLDASLRGLGVPPEVRADIALALGEACANVIQHATAGKDYEVRARMDGTKCVVEVIDGGAVVSTAASTAESVETGWRDGATRAVWDAPPAPPGAEHGRGLQLMRACTEEVRILDRVQRNGAIVHFEKSFAG</sequence>
<dbReference type="Pfam" id="PF13581">
    <property type="entry name" value="HATPase_c_2"/>
    <property type="match status" value="1"/>
</dbReference>
<evidence type="ECO:0000313" key="3">
    <source>
        <dbReference type="EMBL" id="MBO2441764.1"/>
    </source>
</evidence>
<evidence type="ECO:0000259" key="2">
    <source>
        <dbReference type="Pfam" id="PF13581"/>
    </source>
</evidence>
<dbReference type="EMBL" id="JAGEOK010000021">
    <property type="protein sequence ID" value="MBO2441764.1"/>
    <property type="molecule type" value="Genomic_DNA"/>
</dbReference>
<gene>
    <name evidence="3" type="ORF">J4557_29995</name>
</gene>
<feature type="domain" description="Histidine kinase/HSP90-like ATPase" evidence="2">
    <location>
        <begin position="10"/>
        <end position="144"/>
    </location>
</feature>
<keyword evidence="3" id="KW-0547">Nucleotide-binding</keyword>
<protein>
    <submittedName>
        <fullName evidence="3">ATP-binding protein</fullName>
    </submittedName>
</protein>
<keyword evidence="1" id="KW-0418">Kinase</keyword>
<dbReference type="Gene3D" id="3.30.565.10">
    <property type="entry name" value="Histidine kinase-like ATPase, C-terminal domain"/>
    <property type="match status" value="1"/>
</dbReference>
<evidence type="ECO:0000313" key="4">
    <source>
        <dbReference type="Proteomes" id="UP000666915"/>
    </source>
</evidence>
<keyword evidence="1" id="KW-0723">Serine/threonine-protein kinase</keyword>
<dbReference type="InterPro" id="IPR036890">
    <property type="entry name" value="HATPase_C_sf"/>
</dbReference>
<dbReference type="CDD" id="cd16936">
    <property type="entry name" value="HATPase_RsbW-like"/>
    <property type="match status" value="1"/>
</dbReference>
<dbReference type="Proteomes" id="UP000666915">
    <property type="component" value="Unassembled WGS sequence"/>
</dbReference>
<keyword evidence="1" id="KW-0808">Transferase</keyword>
<proteinExistence type="predicted"/>
<organism evidence="3 4">
    <name type="scientific">Actinomadura nitritigenes</name>
    <dbReference type="NCBI Taxonomy" id="134602"/>
    <lineage>
        <taxon>Bacteria</taxon>
        <taxon>Bacillati</taxon>
        <taxon>Actinomycetota</taxon>
        <taxon>Actinomycetes</taxon>
        <taxon>Streptosporangiales</taxon>
        <taxon>Thermomonosporaceae</taxon>
        <taxon>Actinomadura</taxon>
    </lineage>
</organism>
<accession>A0ABS3R692</accession>
<dbReference type="InterPro" id="IPR050267">
    <property type="entry name" value="Anti-sigma-factor_SerPK"/>
</dbReference>
<reference evidence="3 4" key="1">
    <citation type="submission" date="2021-03" db="EMBL/GenBank/DDBJ databases">
        <authorList>
            <person name="Kanchanasin P."/>
            <person name="Saeng-In P."/>
            <person name="Phongsopitanun W."/>
            <person name="Yuki M."/>
            <person name="Kudo T."/>
            <person name="Ohkuma M."/>
            <person name="Tanasupawat S."/>
        </authorList>
    </citation>
    <scope>NUCLEOTIDE SEQUENCE [LARGE SCALE GENOMIC DNA]</scope>
    <source>
        <strain evidence="3 4">L46</strain>
    </source>
</reference>
<keyword evidence="3" id="KW-0067">ATP-binding</keyword>
<evidence type="ECO:0000256" key="1">
    <source>
        <dbReference type="ARBA" id="ARBA00022527"/>
    </source>
</evidence>
<comment type="caution">
    <text evidence="3">The sequence shown here is derived from an EMBL/GenBank/DDBJ whole genome shotgun (WGS) entry which is preliminary data.</text>
</comment>
<dbReference type="InterPro" id="IPR003594">
    <property type="entry name" value="HATPase_dom"/>
</dbReference>
<keyword evidence="4" id="KW-1185">Reference proteome</keyword>
<name>A0ABS3R692_9ACTN</name>
<dbReference type="PANTHER" id="PTHR35526:SF3">
    <property type="entry name" value="ANTI-SIGMA-F FACTOR RSBW"/>
    <property type="match status" value="1"/>
</dbReference>
<dbReference type="GO" id="GO:0005524">
    <property type="term" value="F:ATP binding"/>
    <property type="evidence" value="ECO:0007669"/>
    <property type="project" value="UniProtKB-KW"/>
</dbReference>
<dbReference type="RefSeq" id="WP_208270107.1">
    <property type="nucleotide sequence ID" value="NZ_BAAAGM010000043.1"/>
</dbReference>
<dbReference type="SUPFAM" id="SSF55874">
    <property type="entry name" value="ATPase domain of HSP90 chaperone/DNA topoisomerase II/histidine kinase"/>
    <property type="match status" value="1"/>
</dbReference>
<dbReference type="PANTHER" id="PTHR35526">
    <property type="entry name" value="ANTI-SIGMA-F FACTOR RSBW-RELATED"/>
    <property type="match status" value="1"/>
</dbReference>